<proteinExistence type="predicted"/>
<evidence type="ECO:0000313" key="3">
    <source>
        <dbReference type="EMBL" id="MDT2759311.1"/>
    </source>
</evidence>
<accession>A0ABU3F9G9</accession>
<feature type="signal peptide" evidence="2">
    <location>
        <begin position="1"/>
        <end position="20"/>
    </location>
</feature>
<dbReference type="RefSeq" id="WP_311829791.1">
    <property type="nucleotide sequence ID" value="NZ_JARQAJ010000003.1"/>
</dbReference>
<feature type="compositionally biased region" description="Low complexity" evidence="1">
    <location>
        <begin position="125"/>
        <end position="136"/>
    </location>
</feature>
<evidence type="ECO:0000313" key="4">
    <source>
        <dbReference type="Proteomes" id="UP001181046"/>
    </source>
</evidence>
<evidence type="ECO:0008006" key="5">
    <source>
        <dbReference type="Google" id="ProtNLM"/>
    </source>
</evidence>
<feature type="region of interest" description="Disordered" evidence="1">
    <location>
        <begin position="125"/>
        <end position="258"/>
    </location>
</feature>
<evidence type="ECO:0000256" key="2">
    <source>
        <dbReference type="SAM" id="SignalP"/>
    </source>
</evidence>
<dbReference type="EMBL" id="JARQAJ010000003">
    <property type="protein sequence ID" value="MDT2759311.1"/>
    <property type="molecule type" value="Genomic_DNA"/>
</dbReference>
<feature type="compositionally biased region" description="Polar residues" evidence="1">
    <location>
        <begin position="228"/>
        <end position="240"/>
    </location>
</feature>
<protein>
    <recommendedName>
        <fullName evidence="5">Lipoprotein</fullName>
    </recommendedName>
</protein>
<comment type="caution">
    <text evidence="3">The sequence shown here is derived from an EMBL/GenBank/DDBJ whole genome shotgun (WGS) entry which is preliminary data.</text>
</comment>
<feature type="compositionally biased region" description="Polar residues" evidence="1">
    <location>
        <begin position="178"/>
        <end position="190"/>
    </location>
</feature>
<gene>
    <name evidence="3" type="ORF">P7H27_05995</name>
</gene>
<evidence type="ECO:0000256" key="1">
    <source>
        <dbReference type="SAM" id="MobiDB-lite"/>
    </source>
</evidence>
<keyword evidence="4" id="KW-1185">Reference proteome</keyword>
<feature type="region of interest" description="Disordered" evidence="1">
    <location>
        <begin position="21"/>
        <end position="75"/>
    </location>
</feature>
<dbReference type="PROSITE" id="PS51257">
    <property type="entry name" value="PROKAR_LIPOPROTEIN"/>
    <property type="match status" value="1"/>
</dbReference>
<feature type="compositionally biased region" description="Polar residues" evidence="1">
    <location>
        <begin position="137"/>
        <end position="146"/>
    </location>
</feature>
<keyword evidence="2" id="KW-0732">Signal</keyword>
<name>A0ABU3F9G9_9ENTE</name>
<dbReference type="Proteomes" id="UP001181046">
    <property type="component" value="Unassembled WGS sequence"/>
</dbReference>
<sequence length="258" mass="27729">MKKFSVVLLVCSTLLLSACSNEKKSTTTASTSDKQETVNSSSKEKAKKEASEKKKAEEAEKKKQEEISKKVTEADTAMKAAEANLTDETIAAAKNAINAIPGGNTDLQKRLETAAANLEAIKQQATQAQQQQATTQEQSNQVQNDADGNGIPDDSPYNNTTPEERARGAQMEAEANAQWHQGQENIQNGYDPNGQPLLPGQDHAAGANPDGSPDAWVQDQIDWAIENGYSNPDGTPTEKGQQAIDEVNANAIPTDDQY</sequence>
<feature type="chain" id="PRO_5047415419" description="Lipoprotein" evidence="2">
    <location>
        <begin position="21"/>
        <end position="258"/>
    </location>
</feature>
<reference evidence="3" key="1">
    <citation type="submission" date="2023-03" db="EMBL/GenBank/DDBJ databases">
        <authorList>
            <person name="Shen W."/>
            <person name="Cai J."/>
        </authorList>
    </citation>
    <scope>NUCLEOTIDE SEQUENCE</scope>
    <source>
        <strain evidence="3">P66-3</strain>
    </source>
</reference>
<feature type="compositionally biased region" description="Basic and acidic residues" evidence="1">
    <location>
        <begin position="42"/>
        <end position="73"/>
    </location>
</feature>
<organism evidence="3 4">
    <name type="scientific">Enterococcus xiangfangensis</name>
    <dbReference type="NCBI Taxonomy" id="1296537"/>
    <lineage>
        <taxon>Bacteria</taxon>
        <taxon>Bacillati</taxon>
        <taxon>Bacillota</taxon>
        <taxon>Bacilli</taxon>
        <taxon>Lactobacillales</taxon>
        <taxon>Enterococcaceae</taxon>
        <taxon>Enterococcus</taxon>
    </lineage>
</organism>